<evidence type="ECO:0000256" key="5">
    <source>
        <dbReference type="ARBA" id="ARBA00022801"/>
    </source>
</evidence>
<dbReference type="PANTHER" id="PTHR43066">
    <property type="entry name" value="RHOMBOID-RELATED PROTEIN"/>
    <property type="match status" value="1"/>
</dbReference>
<keyword evidence="5" id="KW-0378">Hydrolase</keyword>
<dbReference type="SUPFAM" id="SSF144091">
    <property type="entry name" value="Rhomboid-like"/>
    <property type="match status" value="1"/>
</dbReference>
<gene>
    <name evidence="11" type="ORF">OSTQU699_LOCUS2672</name>
</gene>
<dbReference type="InterPro" id="IPR035952">
    <property type="entry name" value="Rhomboid-like_sf"/>
</dbReference>
<proteinExistence type="inferred from homology"/>
<evidence type="ECO:0000256" key="1">
    <source>
        <dbReference type="ARBA" id="ARBA00004141"/>
    </source>
</evidence>
<evidence type="ECO:0000313" key="11">
    <source>
        <dbReference type="EMBL" id="CAD7697311.1"/>
    </source>
</evidence>
<feature type="compositionally biased region" description="Low complexity" evidence="8">
    <location>
        <begin position="26"/>
        <end position="38"/>
    </location>
</feature>
<feature type="transmembrane region" description="Helical" evidence="9">
    <location>
        <begin position="143"/>
        <end position="169"/>
    </location>
</feature>
<protein>
    <recommendedName>
        <fullName evidence="10">Peptidase S54 rhomboid domain-containing protein</fullName>
    </recommendedName>
</protein>
<dbReference type="GO" id="GO:0016020">
    <property type="term" value="C:membrane"/>
    <property type="evidence" value="ECO:0007669"/>
    <property type="project" value="UniProtKB-SubCell"/>
</dbReference>
<feature type="domain" description="Peptidase S54 rhomboid" evidence="10">
    <location>
        <begin position="102"/>
        <end position="260"/>
    </location>
</feature>
<evidence type="ECO:0000256" key="7">
    <source>
        <dbReference type="ARBA" id="ARBA00023136"/>
    </source>
</evidence>
<dbReference type="Proteomes" id="UP000708148">
    <property type="component" value="Unassembled WGS sequence"/>
</dbReference>
<name>A0A8S1ITI4_9CHLO</name>
<feature type="region of interest" description="Disordered" evidence="8">
    <location>
        <begin position="1"/>
        <end position="40"/>
    </location>
</feature>
<comment type="subcellular location">
    <subcellularLocation>
        <location evidence="1">Membrane</location>
        <topology evidence="1">Multi-pass membrane protein</topology>
    </subcellularLocation>
</comment>
<dbReference type="EMBL" id="CAJHUC010000640">
    <property type="protein sequence ID" value="CAD7697311.1"/>
    <property type="molecule type" value="Genomic_DNA"/>
</dbReference>
<dbReference type="PANTHER" id="PTHR43066:SF1">
    <property type="entry name" value="RHOMBOID PROTEIN 2"/>
    <property type="match status" value="1"/>
</dbReference>
<feature type="transmembrane region" description="Helical" evidence="9">
    <location>
        <begin position="181"/>
        <end position="198"/>
    </location>
</feature>
<evidence type="ECO:0000256" key="3">
    <source>
        <dbReference type="ARBA" id="ARBA00022670"/>
    </source>
</evidence>
<evidence type="ECO:0000313" key="12">
    <source>
        <dbReference type="Proteomes" id="UP000708148"/>
    </source>
</evidence>
<keyword evidence="12" id="KW-1185">Reference proteome</keyword>
<evidence type="ECO:0000259" key="10">
    <source>
        <dbReference type="Pfam" id="PF01694"/>
    </source>
</evidence>
<evidence type="ECO:0000256" key="9">
    <source>
        <dbReference type="SAM" id="Phobius"/>
    </source>
</evidence>
<dbReference type="GO" id="GO:0006508">
    <property type="term" value="P:proteolysis"/>
    <property type="evidence" value="ECO:0007669"/>
    <property type="project" value="UniProtKB-KW"/>
</dbReference>
<keyword evidence="6 9" id="KW-1133">Transmembrane helix</keyword>
<evidence type="ECO:0000256" key="6">
    <source>
        <dbReference type="ARBA" id="ARBA00022989"/>
    </source>
</evidence>
<accession>A0A8S1ITI4</accession>
<comment type="caution">
    <text evidence="11">The sequence shown here is derived from an EMBL/GenBank/DDBJ whole genome shotgun (WGS) entry which is preliminary data.</text>
</comment>
<dbReference type="Gene3D" id="1.20.1540.10">
    <property type="entry name" value="Rhomboid-like"/>
    <property type="match status" value="1"/>
</dbReference>
<dbReference type="InterPro" id="IPR022764">
    <property type="entry name" value="Peptidase_S54_rhomboid_dom"/>
</dbReference>
<evidence type="ECO:0000256" key="4">
    <source>
        <dbReference type="ARBA" id="ARBA00022692"/>
    </source>
</evidence>
<dbReference type="OrthoDB" id="10257275at2759"/>
<sequence length="321" mass="34753">MKLSPTRGLRRSTHNGTRSPPTGWDTTAAPATLPAMMPRGRRGRRPPVFLLLTLLREVMRGDRPVVTVGLVALCVALHLQGPHPTLSIPANCLSADAVLRRGQLHRLLASALLHVDDLHLYYNMVSLLWKGRMLEPVFGPGHFLALCCALMLATSIIHVYMVQIAWAALAGAPLARHFDPSACAVGISGLLFALKVLAGDRRINPSASEWSSAPYLGFRVPTRHLAWAELLIIQFVAPNVSFVGHLSGILAGLLVRPLLLNRRIGWEGLRRAAGWFVGAPAPPRFSEAGRPSHGPRPAGPSGPPRGRIPESSRLLASQRAR</sequence>
<dbReference type="AlphaFoldDB" id="A0A8S1ITI4"/>
<dbReference type="Pfam" id="PF01694">
    <property type="entry name" value="Rhomboid"/>
    <property type="match status" value="1"/>
</dbReference>
<evidence type="ECO:0000256" key="8">
    <source>
        <dbReference type="SAM" id="MobiDB-lite"/>
    </source>
</evidence>
<organism evidence="11 12">
    <name type="scientific">Ostreobium quekettii</name>
    <dbReference type="NCBI Taxonomy" id="121088"/>
    <lineage>
        <taxon>Eukaryota</taxon>
        <taxon>Viridiplantae</taxon>
        <taxon>Chlorophyta</taxon>
        <taxon>core chlorophytes</taxon>
        <taxon>Ulvophyceae</taxon>
        <taxon>TCBD clade</taxon>
        <taxon>Bryopsidales</taxon>
        <taxon>Ostreobineae</taxon>
        <taxon>Ostreobiaceae</taxon>
        <taxon>Ostreobium</taxon>
    </lineage>
</organism>
<keyword evidence="7 9" id="KW-0472">Membrane</keyword>
<comment type="similarity">
    <text evidence="2">Belongs to the peptidase S54 family.</text>
</comment>
<feature type="region of interest" description="Disordered" evidence="8">
    <location>
        <begin position="284"/>
        <end position="321"/>
    </location>
</feature>
<evidence type="ECO:0000256" key="2">
    <source>
        <dbReference type="ARBA" id="ARBA00009045"/>
    </source>
</evidence>
<keyword evidence="3" id="KW-0645">Protease</keyword>
<dbReference type="GO" id="GO:0004252">
    <property type="term" value="F:serine-type endopeptidase activity"/>
    <property type="evidence" value="ECO:0007669"/>
    <property type="project" value="InterPro"/>
</dbReference>
<reference evidence="11" key="1">
    <citation type="submission" date="2020-12" db="EMBL/GenBank/DDBJ databases">
        <authorList>
            <person name="Iha C."/>
        </authorList>
    </citation>
    <scope>NUCLEOTIDE SEQUENCE</scope>
</reference>
<keyword evidence="4 9" id="KW-0812">Transmembrane</keyword>